<dbReference type="EMBL" id="KC811134">
    <property type="protein sequence ID" value="AGQ19521.1"/>
    <property type="molecule type" value="Genomic_DNA"/>
</dbReference>
<protein>
    <submittedName>
        <fullName evidence="1">MedDCM-OCT-S38-C185-cds2</fullName>
    </submittedName>
</protein>
<organism evidence="1">
    <name type="scientific">Candidatus Actinomarina minuta</name>
    <dbReference type="NCBI Taxonomy" id="1389454"/>
    <lineage>
        <taxon>Bacteria</taxon>
        <taxon>Bacillati</taxon>
        <taxon>Actinomycetota</taxon>
        <taxon>Actinomycetes</taxon>
        <taxon>Candidatus Actinomarinidae</taxon>
        <taxon>Candidatus Actinomarinales</taxon>
        <taxon>Candidatus Actinomarineae</taxon>
        <taxon>Candidatus Actinomarinaceae</taxon>
        <taxon>Candidatus Actinomarina</taxon>
    </lineage>
</organism>
<dbReference type="PROSITE" id="PS51257">
    <property type="entry name" value="PROKAR_LIPOPROTEIN"/>
    <property type="match status" value="1"/>
</dbReference>
<dbReference type="AlphaFoldDB" id="S5DKY3"/>
<name>S5DKY3_9ACTN</name>
<evidence type="ECO:0000313" key="1">
    <source>
        <dbReference type="EMBL" id="AGQ19521.1"/>
    </source>
</evidence>
<reference evidence="1" key="1">
    <citation type="journal article" date="2013" name="Sci. Rep.">
        <title>Metagenomics uncovers a new group of low GC and ultra-small marine Actinobacteria.</title>
        <authorList>
            <person name="Ghai R."/>
            <person name="Mizuno C.M."/>
            <person name="Picazo A."/>
            <person name="Camacho A."/>
            <person name="Rodriguez-Valera F."/>
        </authorList>
    </citation>
    <scope>NUCLEOTIDE SEQUENCE</scope>
</reference>
<sequence length="199" mass="23141">MYKKASLALVFLTACSFFQQEEQSVVSVADTDKGKEAIALGVELVDDREEISDEDAPLVLVQCVNEAGYKFKEPKNFLDLYTTIASYFETITEQEAAELWDIIEECALKYNLWGVADENQFEDPARVSKEIDRSLFMAKCFRENGYPKVPDPDYFNREVRLDVYIDEDWELREDDPIVQTWQACEETLPEELKDEEWDD</sequence>
<accession>S5DKY3</accession>
<proteinExistence type="predicted"/>